<sequence length="50" mass="5906">MKNIDWGWQLKARNLRHRGEYLFKNMPIPADITFHLPTNNGKIETIAARK</sequence>
<dbReference type="AlphaFoldDB" id="A0A1D1VH82"/>
<proteinExistence type="predicted"/>
<keyword evidence="2" id="KW-1185">Reference proteome</keyword>
<dbReference type="Proteomes" id="UP000186922">
    <property type="component" value="Unassembled WGS sequence"/>
</dbReference>
<organism evidence="1 2">
    <name type="scientific">Ramazzottius varieornatus</name>
    <name type="common">Water bear</name>
    <name type="synonym">Tardigrade</name>
    <dbReference type="NCBI Taxonomy" id="947166"/>
    <lineage>
        <taxon>Eukaryota</taxon>
        <taxon>Metazoa</taxon>
        <taxon>Ecdysozoa</taxon>
        <taxon>Tardigrada</taxon>
        <taxon>Eutardigrada</taxon>
        <taxon>Parachela</taxon>
        <taxon>Hypsibioidea</taxon>
        <taxon>Ramazzottiidae</taxon>
        <taxon>Ramazzottius</taxon>
    </lineage>
</organism>
<evidence type="ECO:0000313" key="2">
    <source>
        <dbReference type="Proteomes" id="UP000186922"/>
    </source>
</evidence>
<protein>
    <submittedName>
        <fullName evidence="1">Uncharacterized protein</fullName>
    </submittedName>
</protein>
<reference evidence="1 2" key="1">
    <citation type="journal article" date="2016" name="Nat. Commun.">
        <title>Extremotolerant tardigrade genome and improved radiotolerance of human cultured cells by tardigrade-unique protein.</title>
        <authorList>
            <person name="Hashimoto T."/>
            <person name="Horikawa D.D."/>
            <person name="Saito Y."/>
            <person name="Kuwahara H."/>
            <person name="Kozuka-Hata H."/>
            <person name="Shin-I T."/>
            <person name="Minakuchi Y."/>
            <person name="Ohishi K."/>
            <person name="Motoyama A."/>
            <person name="Aizu T."/>
            <person name="Enomoto A."/>
            <person name="Kondo K."/>
            <person name="Tanaka S."/>
            <person name="Hara Y."/>
            <person name="Koshikawa S."/>
            <person name="Sagara H."/>
            <person name="Miura T."/>
            <person name="Yokobori S."/>
            <person name="Miyagawa K."/>
            <person name="Suzuki Y."/>
            <person name="Kubo T."/>
            <person name="Oyama M."/>
            <person name="Kohara Y."/>
            <person name="Fujiyama A."/>
            <person name="Arakawa K."/>
            <person name="Katayama T."/>
            <person name="Toyoda A."/>
            <person name="Kunieda T."/>
        </authorList>
    </citation>
    <scope>NUCLEOTIDE SEQUENCE [LARGE SCALE GENOMIC DNA]</scope>
    <source>
        <strain evidence="1 2">YOKOZUNA-1</strain>
    </source>
</reference>
<dbReference type="EMBL" id="BDGG01000005">
    <property type="protein sequence ID" value="GAU99432.1"/>
    <property type="molecule type" value="Genomic_DNA"/>
</dbReference>
<comment type="caution">
    <text evidence="1">The sequence shown here is derived from an EMBL/GenBank/DDBJ whole genome shotgun (WGS) entry which is preliminary data.</text>
</comment>
<evidence type="ECO:0000313" key="1">
    <source>
        <dbReference type="EMBL" id="GAU99432.1"/>
    </source>
</evidence>
<accession>A0A1D1VH82</accession>
<name>A0A1D1VH82_RAMVA</name>
<gene>
    <name evidence="1" type="primary">RvY_10437-1</name>
    <name evidence="1" type="synonym">RvY_10437.1</name>
    <name evidence="1" type="ORF">RvY_10437</name>
</gene>